<keyword evidence="6" id="KW-1185">Reference proteome</keyword>
<evidence type="ECO:0000313" key="5">
    <source>
        <dbReference type="EMBL" id="AZB26346.1"/>
    </source>
</evidence>
<dbReference type="KEGG" id="cben:EG339_18015"/>
<keyword evidence="2" id="KW-0238">DNA-binding</keyword>
<name>A0A3G6TIB4_9FLAO</name>
<dbReference type="OrthoDB" id="9804543at2"/>
<dbReference type="AlphaFoldDB" id="A0A3G6TIB4"/>
<accession>A0A3G6TIB4</accession>
<dbReference type="Pfam" id="PF02311">
    <property type="entry name" value="AraC_binding"/>
    <property type="match status" value="1"/>
</dbReference>
<dbReference type="PANTHER" id="PTHR11019">
    <property type="entry name" value="HTH-TYPE TRANSCRIPTIONAL REGULATOR NIMR"/>
    <property type="match status" value="1"/>
</dbReference>
<sequence length="272" mass="31661">MQNDRMKCGLIERTESQFVDTINKEAYVWCEKDWKHDDYEHVHHRAQLTFVEDGYQYFHIDQKIYLVPQHHVIWIPSGIAHKITSEAKTLNLMVFLFKSVFDEEFYQSVHVFAVPPVLKEMLLYASKWNQSLDENEEQGIFFKAILKSLPNFCKESNGLEIPIPKDTRLIPVCNDINSNFKYNLDIDSLAAKAQMSVRSLQRIFKNETGITLQKYLQLTRILKSIELIDTKQYTLSEIAYKVGYQSLSAFTSSYFAVMKAKPKSKKNHGVSS</sequence>
<feature type="domain" description="HTH araC/xylS-type" evidence="4">
    <location>
        <begin position="170"/>
        <end position="268"/>
    </location>
</feature>
<evidence type="ECO:0000256" key="1">
    <source>
        <dbReference type="ARBA" id="ARBA00023015"/>
    </source>
</evidence>
<gene>
    <name evidence="5" type="ORF">EG339_18015</name>
</gene>
<dbReference type="PROSITE" id="PS01124">
    <property type="entry name" value="HTH_ARAC_FAMILY_2"/>
    <property type="match status" value="1"/>
</dbReference>
<evidence type="ECO:0000256" key="2">
    <source>
        <dbReference type="ARBA" id="ARBA00023125"/>
    </source>
</evidence>
<dbReference type="InterPro" id="IPR009057">
    <property type="entry name" value="Homeodomain-like_sf"/>
</dbReference>
<evidence type="ECO:0000313" key="6">
    <source>
        <dbReference type="Proteomes" id="UP000271193"/>
    </source>
</evidence>
<proteinExistence type="predicted"/>
<dbReference type="EMBL" id="CP033932">
    <property type="protein sequence ID" value="AZB26346.1"/>
    <property type="molecule type" value="Genomic_DNA"/>
</dbReference>
<dbReference type="SUPFAM" id="SSF46689">
    <property type="entry name" value="Homeodomain-like"/>
    <property type="match status" value="1"/>
</dbReference>
<dbReference type="Proteomes" id="UP000271193">
    <property type="component" value="Chromosome"/>
</dbReference>
<evidence type="ECO:0000256" key="3">
    <source>
        <dbReference type="ARBA" id="ARBA00023163"/>
    </source>
</evidence>
<dbReference type="Gene3D" id="1.10.10.60">
    <property type="entry name" value="Homeodomain-like"/>
    <property type="match status" value="1"/>
</dbReference>
<dbReference type="GO" id="GO:0043565">
    <property type="term" value="F:sequence-specific DNA binding"/>
    <property type="evidence" value="ECO:0007669"/>
    <property type="project" value="InterPro"/>
</dbReference>
<dbReference type="InterPro" id="IPR018060">
    <property type="entry name" value="HTH_AraC"/>
</dbReference>
<protein>
    <submittedName>
        <fullName evidence="5">AraC family transcriptional regulator</fullName>
    </submittedName>
</protein>
<dbReference type="Pfam" id="PF12833">
    <property type="entry name" value="HTH_18"/>
    <property type="match status" value="1"/>
</dbReference>
<keyword evidence="3" id="KW-0804">Transcription</keyword>
<dbReference type="SMART" id="SM00342">
    <property type="entry name" value="HTH_ARAC"/>
    <property type="match status" value="1"/>
</dbReference>
<reference evidence="6" key="1">
    <citation type="submission" date="2018-11" db="EMBL/GenBank/DDBJ databases">
        <title>Proposal to divide the Flavobacteriaceae and reorganize its genera based on Amino Acid Identity values calculated from whole genome sequences.</title>
        <authorList>
            <person name="Nicholson A.C."/>
            <person name="Gulvik C.A."/>
            <person name="Whitney A.M."/>
            <person name="Humrighouse B.W."/>
            <person name="Bell M."/>
            <person name="Holmes B."/>
            <person name="Steigerwalt A.G."/>
            <person name="Villarma A."/>
            <person name="Sheth M."/>
            <person name="Batra D."/>
            <person name="Pryor J."/>
            <person name="Bernardet J.-F."/>
            <person name="Hugo C."/>
            <person name="Kampfer P."/>
            <person name="Newman J."/>
            <person name="McQuiston J.R."/>
        </authorList>
    </citation>
    <scope>NUCLEOTIDE SEQUENCE [LARGE SCALE GENOMIC DNA]</scope>
    <source>
        <strain evidence="6">G0229</strain>
    </source>
</reference>
<dbReference type="GO" id="GO:0003700">
    <property type="term" value="F:DNA-binding transcription factor activity"/>
    <property type="evidence" value="ECO:0007669"/>
    <property type="project" value="InterPro"/>
</dbReference>
<evidence type="ECO:0000259" key="4">
    <source>
        <dbReference type="PROSITE" id="PS01124"/>
    </source>
</evidence>
<dbReference type="Gene3D" id="2.60.120.10">
    <property type="entry name" value="Jelly Rolls"/>
    <property type="match status" value="1"/>
</dbReference>
<dbReference type="PANTHER" id="PTHR11019:SF159">
    <property type="entry name" value="TRANSCRIPTIONAL REGULATOR-RELATED"/>
    <property type="match status" value="1"/>
</dbReference>
<dbReference type="InterPro" id="IPR011051">
    <property type="entry name" value="RmlC_Cupin_sf"/>
</dbReference>
<dbReference type="InterPro" id="IPR003313">
    <property type="entry name" value="AraC-bd"/>
</dbReference>
<dbReference type="SUPFAM" id="SSF51182">
    <property type="entry name" value="RmlC-like cupins"/>
    <property type="match status" value="1"/>
</dbReference>
<organism evidence="5 6">
    <name type="scientific">Chryseobacterium bernardetii</name>
    <dbReference type="NCBI Taxonomy" id="1241978"/>
    <lineage>
        <taxon>Bacteria</taxon>
        <taxon>Pseudomonadati</taxon>
        <taxon>Bacteroidota</taxon>
        <taxon>Flavobacteriia</taxon>
        <taxon>Flavobacteriales</taxon>
        <taxon>Weeksellaceae</taxon>
        <taxon>Chryseobacterium group</taxon>
        <taxon>Chryseobacterium</taxon>
    </lineage>
</organism>
<dbReference type="InterPro" id="IPR014710">
    <property type="entry name" value="RmlC-like_jellyroll"/>
</dbReference>
<keyword evidence="1" id="KW-0805">Transcription regulation</keyword>